<dbReference type="STRING" id="135208.A0A4Y9ZK69"/>
<dbReference type="GO" id="GO:0003824">
    <property type="term" value="F:catalytic activity"/>
    <property type="evidence" value="ECO:0007669"/>
    <property type="project" value="InterPro"/>
</dbReference>
<dbReference type="EMBL" id="SFCI01001770">
    <property type="protein sequence ID" value="TFY74985.1"/>
    <property type="molecule type" value="Genomic_DNA"/>
</dbReference>
<dbReference type="Proteomes" id="UP000298061">
    <property type="component" value="Unassembled WGS sequence"/>
</dbReference>
<dbReference type="Gene3D" id="3.40.50.10540">
    <property type="entry name" value="Crotonobetainyl-coa:carnitine coa-transferase, domain 1"/>
    <property type="match status" value="1"/>
</dbReference>
<name>A0A4Y9ZK69_9AGAM</name>
<dbReference type="InterPro" id="IPR023606">
    <property type="entry name" value="CoA-Trfase_III_dom_1_sf"/>
</dbReference>
<dbReference type="InterPro" id="IPR050509">
    <property type="entry name" value="CoA-transferase_III"/>
</dbReference>
<reference evidence="2 3" key="1">
    <citation type="submission" date="2019-02" db="EMBL/GenBank/DDBJ databases">
        <title>Genome sequencing of the rare red list fungi Hericium alpestre (H. flagellum).</title>
        <authorList>
            <person name="Buettner E."/>
            <person name="Kellner H."/>
        </authorList>
    </citation>
    <scope>NUCLEOTIDE SEQUENCE [LARGE SCALE GENOMIC DNA]</scope>
    <source>
        <strain evidence="2 3">DSM 108284</strain>
    </source>
</reference>
<dbReference type="SUPFAM" id="SSF89796">
    <property type="entry name" value="CoA-transferase family III (CaiB/BaiF)"/>
    <property type="match status" value="2"/>
</dbReference>
<comment type="similarity">
    <text evidence="1">Belongs to the CoA-transferase III family.</text>
</comment>
<dbReference type="OrthoDB" id="2308815at2759"/>
<keyword evidence="3" id="KW-1185">Reference proteome</keyword>
<accession>A0A4Y9ZK69</accession>
<dbReference type="Pfam" id="PF02515">
    <property type="entry name" value="CoA_transf_3"/>
    <property type="match status" value="1"/>
</dbReference>
<dbReference type="InterPro" id="IPR003673">
    <property type="entry name" value="CoA-Trfase_fam_III"/>
</dbReference>
<sequence length="426" mass="46270">MDSSPLMKEFVTGPAKALWIAQGLPPDTLDNLHLSITPDPAVNSSFKLGTAAQTSIGLSALAATHFHKLRTGEEQKVTVDARHAVIEFNSEKYYTIDGTLPKDQMWDELSDMYKTKDGYVRLHTKFSHHKQGILDILGCASTKCAVTAALLGWDAFEFEDEVRRRNLCAVALRTFGDTDRNAHSRTIINTQPVHIRKIGDAPPRPNPKGAEYKHALEGIRVLDLTRVLGGPVGGRTLAAHGADVLLVTSPHLPDLPFLDVETSRGKRTTQLDLNNEIDKSTLWNLVRDADVFLQSYRPGGLASRGFGPEEVAQKRPGIVYATLTAFGFEGELSGLKGFDSLMQAYSGMNAEEADAYREYVHATGGDTSALPPYRATPMQALDHAAGYLLAYGIITALSKTITVSHPLKTLSACDSDSASRRAAAGK</sequence>
<gene>
    <name evidence="2" type="ORF">EWM64_g9027</name>
</gene>
<dbReference type="PANTHER" id="PTHR48228">
    <property type="entry name" value="SUCCINYL-COA--D-CITRAMALATE COA-TRANSFERASE"/>
    <property type="match status" value="1"/>
</dbReference>
<organism evidence="2 3">
    <name type="scientific">Hericium alpestre</name>
    <dbReference type="NCBI Taxonomy" id="135208"/>
    <lineage>
        <taxon>Eukaryota</taxon>
        <taxon>Fungi</taxon>
        <taxon>Dikarya</taxon>
        <taxon>Basidiomycota</taxon>
        <taxon>Agaricomycotina</taxon>
        <taxon>Agaricomycetes</taxon>
        <taxon>Russulales</taxon>
        <taxon>Hericiaceae</taxon>
        <taxon>Hericium</taxon>
    </lineage>
</organism>
<comment type="caution">
    <text evidence="2">The sequence shown here is derived from an EMBL/GenBank/DDBJ whole genome shotgun (WGS) entry which is preliminary data.</text>
</comment>
<evidence type="ECO:0000313" key="2">
    <source>
        <dbReference type="EMBL" id="TFY74985.1"/>
    </source>
</evidence>
<evidence type="ECO:0008006" key="4">
    <source>
        <dbReference type="Google" id="ProtNLM"/>
    </source>
</evidence>
<evidence type="ECO:0000313" key="3">
    <source>
        <dbReference type="Proteomes" id="UP000298061"/>
    </source>
</evidence>
<evidence type="ECO:0000256" key="1">
    <source>
        <dbReference type="ARBA" id="ARBA00008383"/>
    </source>
</evidence>
<proteinExistence type="inferred from homology"/>
<dbReference type="AlphaFoldDB" id="A0A4Y9ZK69"/>
<dbReference type="PANTHER" id="PTHR48228:SF4">
    <property type="entry name" value="BLR3030 PROTEIN"/>
    <property type="match status" value="1"/>
</dbReference>
<protein>
    <recommendedName>
        <fullName evidence="4">CoA-transferase family III domain-containing protein</fullName>
    </recommendedName>
</protein>